<accession>A0A133Y4K6</accession>
<dbReference type="AlphaFoldDB" id="A0A133Y4K6"/>
<name>A0A133Y4K6_9LACT</name>
<evidence type="ECO:0000313" key="2">
    <source>
        <dbReference type="Proteomes" id="UP000070422"/>
    </source>
</evidence>
<gene>
    <name evidence="1" type="ORF">HMPREF3187_00125</name>
</gene>
<proteinExistence type="predicted"/>
<reference evidence="1 2" key="1">
    <citation type="submission" date="2016-01" db="EMBL/GenBank/DDBJ databases">
        <authorList>
            <person name="Oliw E.H."/>
        </authorList>
    </citation>
    <scope>NUCLEOTIDE SEQUENCE [LARGE SCALE GENOMIC DNA]</scope>
    <source>
        <strain evidence="1 2">KA00635</strain>
    </source>
</reference>
<protein>
    <submittedName>
        <fullName evidence="1">Uncharacterized protein</fullName>
    </submittedName>
</protein>
<evidence type="ECO:0000313" key="1">
    <source>
        <dbReference type="EMBL" id="KXB38133.1"/>
    </source>
</evidence>
<dbReference type="PATRIC" id="fig|87541.4.peg.126"/>
<sequence>MLYVNRKLSRDLKLGFFYCLLISASLLKEDEAGARISDKIWYNNKDE</sequence>
<organism evidence="1 2">
    <name type="scientific">Aerococcus christensenii</name>
    <dbReference type="NCBI Taxonomy" id="87541"/>
    <lineage>
        <taxon>Bacteria</taxon>
        <taxon>Bacillati</taxon>
        <taxon>Bacillota</taxon>
        <taxon>Bacilli</taxon>
        <taxon>Lactobacillales</taxon>
        <taxon>Aerococcaceae</taxon>
        <taxon>Aerococcus</taxon>
    </lineage>
</organism>
<comment type="caution">
    <text evidence="1">The sequence shown here is derived from an EMBL/GenBank/DDBJ whole genome shotgun (WGS) entry which is preliminary data.</text>
</comment>
<dbReference type="Proteomes" id="UP000070422">
    <property type="component" value="Unassembled WGS sequence"/>
</dbReference>
<dbReference type="EMBL" id="LSCQ01000011">
    <property type="protein sequence ID" value="KXB38133.1"/>
    <property type="molecule type" value="Genomic_DNA"/>
</dbReference>